<evidence type="ECO:0000256" key="7">
    <source>
        <dbReference type="ARBA" id="ARBA00022705"/>
    </source>
</evidence>
<dbReference type="Proteomes" id="UP000501443">
    <property type="component" value="Chromosome 1"/>
</dbReference>
<keyword evidence="11 17" id="KW-0269">Exonuclease</keyword>
<reference evidence="22 23" key="1">
    <citation type="submission" date="2020-05" db="EMBL/GenBank/DDBJ databases">
        <title>First description outside Europe of the emergent pathogen for shellfish aquaculture Vibrio europaeus.</title>
        <authorList>
            <person name="Dubert J."/>
            <person name="Rojas R."/>
        </authorList>
    </citation>
    <scope>NUCLEOTIDE SEQUENCE [LARGE SCALE GENOMIC DNA]</scope>
    <source>
        <strain evidence="22 23">NPI-1</strain>
    </source>
</reference>
<gene>
    <name evidence="17 22" type="primary">polA</name>
    <name evidence="22" type="ORF">HOO69_13640</name>
</gene>
<evidence type="ECO:0000256" key="10">
    <source>
        <dbReference type="ARBA" id="ARBA00022801"/>
    </source>
</evidence>
<keyword evidence="12 17" id="KW-0239">DNA-directed DNA polymerase</keyword>
<dbReference type="GO" id="GO:0008409">
    <property type="term" value="F:5'-3' exonuclease activity"/>
    <property type="evidence" value="ECO:0007669"/>
    <property type="project" value="UniProtKB-UniRule"/>
</dbReference>
<dbReference type="CDD" id="cd08637">
    <property type="entry name" value="DNA_pol_A_pol_I_C"/>
    <property type="match status" value="1"/>
</dbReference>
<dbReference type="SMART" id="SM00279">
    <property type="entry name" value="HhH2"/>
    <property type="match status" value="1"/>
</dbReference>
<dbReference type="SUPFAM" id="SSF88723">
    <property type="entry name" value="PIN domain-like"/>
    <property type="match status" value="1"/>
</dbReference>
<evidence type="ECO:0000256" key="5">
    <source>
        <dbReference type="ARBA" id="ARBA00022679"/>
    </source>
</evidence>
<dbReference type="CDD" id="cd09898">
    <property type="entry name" value="H3TH_53EXO"/>
    <property type="match status" value="1"/>
</dbReference>
<dbReference type="PANTHER" id="PTHR10133">
    <property type="entry name" value="DNA POLYMERASE I"/>
    <property type="match status" value="1"/>
</dbReference>
<evidence type="ECO:0000256" key="16">
    <source>
        <dbReference type="NCBIfam" id="TIGR00593"/>
    </source>
</evidence>
<dbReference type="InterPro" id="IPR036397">
    <property type="entry name" value="RNaseH_sf"/>
</dbReference>
<dbReference type="Pfam" id="PF01367">
    <property type="entry name" value="5_3_exonuc"/>
    <property type="match status" value="1"/>
</dbReference>
<evidence type="ECO:0000259" key="21">
    <source>
        <dbReference type="SMART" id="SM00482"/>
    </source>
</evidence>
<keyword evidence="9 17" id="KW-0227">DNA damage</keyword>
<evidence type="ECO:0000256" key="17">
    <source>
        <dbReference type="RuleBase" id="RU004460"/>
    </source>
</evidence>
<evidence type="ECO:0000256" key="11">
    <source>
        <dbReference type="ARBA" id="ARBA00022839"/>
    </source>
</evidence>
<dbReference type="PROSITE" id="PS00447">
    <property type="entry name" value="DNA_POLYMERASE_A"/>
    <property type="match status" value="1"/>
</dbReference>
<comment type="catalytic activity">
    <reaction evidence="15 17">
        <text>DNA(n) + a 2'-deoxyribonucleoside 5'-triphosphate = DNA(n+1) + diphosphate</text>
        <dbReference type="Rhea" id="RHEA:22508"/>
        <dbReference type="Rhea" id="RHEA-COMP:17339"/>
        <dbReference type="Rhea" id="RHEA-COMP:17340"/>
        <dbReference type="ChEBI" id="CHEBI:33019"/>
        <dbReference type="ChEBI" id="CHEBI:61560"/>
        <dbReference type="ChEBI" id="CHEBI:173112"/>
        <dbReference type="EC" id="2.7.7.7"/>
    </reaction>
</comment>
<evidence type="ECO:0000256" key="15">
    <source>
        <dbReference type="ARBA" id="ARBA00049244"/>
    </source>
</evidence>
<evidence type="ECO:0000256" key="14">
    <source>
        <dbReference type="ARBA" id="ARBA00023204"/>
    </source>
</evidence>
<keyword evidence="10 17" id="KW-0378">Hydrolase</keyword>
<dbReference type="Pfam" id="PF01612">
    <property type="entry name" value="DNA_pol_A_exo1"/>
    <property type="match status" value="1"/>
</dbReference>
<name>A0AAE7AVL5_9VIBR</name>
<evidence type="ECO:0000256" key="6">
    <source>
        <dbReference type="ARBA" id="ARBA00022695"/>
    </source>
</evidence>
<comment type="subunit">
    <text evidence="2">Single-chain monomer with multiple functions.</text>
</comment>
<sequence>MANIPDNPLILIDGSSYLYRAFHAYPETMSNGEIPTNAVYGVVNMLRSMMRQFSSDRIAVVFDAKGKTFRDDMYPEYKANRPPMPDDLRCQIEPLHNVIRAMGLPLICTPGVEADDVIGTLAYQASQAGMPVLISTGDKDMAQLVDDNVTLINTMTNVVMDREGVVEKFGIPPELIIDYLALMGDKVDNIPGVPGVGDKTATALLQGIGGINKLYENLDDIAPLGFRGSKTMAKKLLDNEENARMSYELATIKLDVELEETPEFLLKNEPNKDELIKLYGQLVFKSWLNELLDGGTGVVEADEKSGNQSAASTSAAADIDTSAVTIDRSQYETILDESSFNAWLEKLKAAEVFAFDTETDSLDYMVANLVGLSFATEEGIAAYVPVAHDYLDAPAQLDRDWVLAQLKPILEDDAQAKVGQNLKYDASVLARYGIKMKGIKHDTMLASYVYNSVGGKHDMDSLALRFLQHSCISFEQIAGKGKNQLTFNQIDLDEASPYAAEDADVTLRLHNRLMSNIEQDEKLKGIYQDIEVPLVPVLSRIERTGVLIDDMKLSAQSQEIAQRLDELEQKAFEIAEQEFNMNSPKQLQAILFEKMGLPVIKKTPSGTPSTNEEVLQELALDYPLPKLILEYRGLAKLKSTYTDKLPKMINPETGRVHTSYHQAVTATGRLSSTDPNLQNIPIRNDEGRRIRQAFIAPHGYKIMAVDYSQIELRIMAHLSGDKALLDAFQQGKDIHSATAAEIMGTTIDQVSTEQRRRAKAVNFGLIYGMSAFGLAKQLGIPRGEAQDYMNKYFERYPGVMQYMEDTRSAAAEQGYVETIFGRRLHLPEIKSRNGMRRKAAERAAINAPMQGTAADIIKKAMLLVDEWLQTEGDGRVKLLMQVHDELVFEVQESALAEIESKVQQLMESAAQLNVPLVAEAGHGDNWDQAH</sequence>
<keyword evidence="8" id="KW-0540">Nuclease</keyword>
<evidence type="ECO:0000256" key="12">
    <source>
        <dbReference type="ARBA" id="ARBA00022932"/>
    </source>
</evidence>
<dbReference type="Gene3D" id="3.30.420.10">
    <property type="entry name" value="Ribonuclease H-like superfamily/Ribonuclease H"/>
    <property type="match status" value="1"/>
</dbReference>
<dbReference type="SMART" id="SM00475">
    <property type="entry name" value="53EXOc"/>
    <property type="match status" value="1"/>
</dbReference>
<keyword evidence="18" id="KW-0175">Coiled coil</keyword>
<dbReference type="Gene3D" id="1.20.1060.10">
    <property type="entry name" value="Taq DNA Polymerase, Chain T, domain 4"/>
    <property type="match status" value="1"/>
</dbReference>
<accession>A0AAE7AVL5</accession>
<evidence type="ECO:0000259" key="20">
    <source>
        <dbReference type="SMART" id="SM00475"/>
    </source>
</evidence>
<dbReference type="SMART" id="SM00482">
    <property type="entry name" value="POLAc"/>
    <property type="match status" value="1"/>
</dbReference>
<dbReference type="Gene3D" id="3.40.50.1010">
    <property type="entry name" value="5'-nuclease"/>
    <property type="match status" value="1"/>
</dbReference>
<feature type="domain" description="DNA-directed DNA polymerase family A palm" evidence="21">
    <location>
        <begin position="687"/>
        <end position="894"/>
    </location>
</feature>
<dbReference type="InterPro" id="IPR002421">
    <property type="entry name" value="5-3_exonuclease"/>
</dbReference>
<dbReference type="InterPro" id="IPR018320">
    <property type="entry name" value="DNA_polymerase_1"/>
</dbReference>
<evidence type="ECO:0000256" key="1">
    <source>
        <dbReference type="ARBA" id="ARBA00007705"/>
    </source>
</evidence>
<feature type="domain" description="3'-5' exonuclease" evidence="19">
    <location>
        <begin position="331"/>
        <end position="518"/>
    </location>
</feature>
<evidence type="ECO:0000256" key="3">
    <source>
        <dbReference type="ARBA" id="ARBA00012417"/>
    </source>
</evidence>
<dbReference type="CDD" id="cd09859">
    <property type="entry name" value="PIN_53EXO"/>
    <property type="match status" value="1"/>
</dbReference>
<feature type="coiled-coil region" evidence="18">
    <location>
        <begin position="550"/>
        <end position="577"/>
    </location>
</feature>
<keyword evidence="5 17" id="KW-0808">Transferase</keyword>
<dbReference type="PRINTS" id="PR00868">
    <property type="entry name" value="DNAPOLI"/>
</dbReference>
<keyword evidence="7 17" id="KW-0235">DNA replication</keyword>
<dbReference type="GO" id="GO:0003677">
    <property type="term" value="F:DNA binding"/>
    <property type="evidence" value="ECO:0007669"/>
    <property type="project" value="UniProtKB-UniRule"/>
</dbReference>
<dbReference type="SUPFAM" id="SSF53098">
    <property type="entry name" value="Ribonuclease H-like"/>
    <property type="match status" value="1"/>
</dbReference>
<dbReference type="Pfam" id="PF00476">
    <property type="entry name" value="DNA_pol_A"/>
    <property type="match status" value="1"/>
</dbReference>
<comment type="similarity">
    <text evidence="1 17">Belongs to the DNA polymerase type-A family.</text>
</comment>
<dbReference type="FunFam" id="3.30.420.10:FF:000026">
    <property type="entry name" value="DNA polymerase I"/>
    <property type="match status" value="1"/>
</dbReference>
<evidence type="ECO:0000313" key="22">
    <source>
        <dbReference type="EMBL" id="QJY37558.1"/>
    </source>
</evidence>
<dbReference type="FunFam" id="1.10.150.20:FF:000003">
    <property type="entry name" value="DNA polymerase I"/>
    <property type="match status" value="1"/>
</dbReference>
<dbReference type="FunFam" id="1.20.1060.10:FF:000001">
    <property type="entry name" value="DNA polymerase I"/>
    <property type="match status" value="1"/>
</dbReference>
<dbReference type="AlphaFoldDB" id="A0AAE7AVL5"/>
<dbReference type="InterPro" id="IPR012337">
    <property type="entry name" value="RNaseH-like_sf"/>
</dbReference>
<dbReference type="NCBIfam" id="TIGR00593">
    <property type="entry name" value="pola"/>
    <property type="match status" value="1"/>
</dbReference>
<dbReference type="InterPro" id="IPR029060">
    <property type="entry name" value="PIN-like_dom_sf"/>
</dbReference>
<proteinExistence type="inferred from homology"/>
<dbReference type="InterPro" id="IPR008918">
    <property type="entry name" value="HhH2"/>
</dbReference>
<dbReference type="CDD" id="cd06139">
    <property type="entry name" value="DNA_polA_I_Ecoli_like_exo"/>
    <property type="match status" value="1"/>
</dbReference>
<evidence type="ECO:0000256" key="8">
    <source>
        <dbReference type="ARBA" id="ARBA00022722"/>
    </source>
</evidence>
<dbReference type="FunFam" id="1.10.150.20:FF:000002">
    <property type="entry name" value="DNA polymerase I"/>
    <property type="match status" value="1"/>
</dbReference>
<dbReference type="InterPro" id="IPR036279">
    <property type="entry name" value="5-3_exonuclease_C_sf"/>
</dbReference>
<dbReference type="InterPro" id="IPR019760">
    <property type="entry name" value="DNA-dir_DNA_pol_A_CS"/>
</dbReference>
<dbReference type="GO" id="GO:0003887">
    <property type="term" value="F:DNA-directed DNA polymerase activity"/>
    <property type="evidence" value="ECO:0007669"/>
    <property type="project" value="UniProtKB-UniRule"/>
</dbReference>
<dbReference type="RefSeq" id="WP_171802243.1">
    <property type="nucleotide sequence ID" value="NZ_CP053541.1"/>
</dbReference>
<keyword evidence="14 17" id="KW-0234">DNA repair</keyword>
<dbReference type="SUPFAM" id="SSF47807">
    <property type="entry name" value="5' to 3' exonuclease, C-terminal subdomain"/>
    <property type="match status" value="1"/>
</dbReference>
<dbReference type="EMBL" id="CP053541">
    <property type="protein sequence ID" value="QJY37558.1"/>
    <property type="molecule type" value="Genomic_DNA"/>
</dbReference>
<dbReference type="InterPro" id="IPR002562">
    <property type="entry name" value="3'-5'_exonuclease_dom"/>
</dbReference>
<dbReference type="GO" id="GO:0008408">
    <property type="term" value="F:3'-5' exonuclease activity"/>
    <property type="evidence" value="ECO:0007669"/>
    <property type="project" value="UniProtKB-UniRule"/>
</dbReference>
<dbReference type="Pfam" id="PF02739">
    <property type="entry name" value="5_3_exonuc_N"/>
    <property type="match status" value="1"/>
</dbReference>
<keyword evidence="6 17" id="KW-0548">Nucleotidyltransferase</keyword>
<evidence type="ECO:0000313" key="23">
    <source>
        <dbReference type="Proteomes" id="UP000501443"/>
    </source>
</evidence>
<protein>
    <recommendedName>
        <fullName evidence="4 16">DNA polymerase I</fullName>
        <ecNumber evidence="3 16">2.7.7.7</ecNumber>
    </recommendedName>
</protein>
<dbReference type="FunFam" id="3.40.50.1010:FF:000001">
    <property type="entry name" value="DNA polymerase I"/>
    <property type="match status" value="1"/>
</dbReference>
<dbReference type="Gene3D" id="3.30.70.370">
    <property type="match status" value="1"/>
</dbReference>
<dbReference type="Gene3D" id="1.10.150.20">
    <property type="entry name" value="5' to 3' exonuclease, C-terminal subdomain"/>
    <property type="match status" value="2"/>
</dbReference>
<dbReference type="InterPro" id="IPR020046">
    <property type="entry name" value="5-3_exonucl_a-hlix_arch_N"/>
</dbReference>
<dbReference type="PANTHER" id="PTHR10133:SF27">
    <property type="entry name" value="DNA POLYMERASE NU"/>
    <property type="match status" value="1"/>
</dbReference>
<evidence type="ECO:0000256" key="4">
    <source>
        <dbReference type="ARBA" id="ARBA00020311"/>
    </source>
</evidence>
<evidence type="ECO:0000259" key="19">
    <source>
        <dbReference type="SMART" id="SM00474"/>
    </source>
</evidence>
<dbReference type="InterPro" id="IPR001098">
    <property type="entry name" value="DNA-dir_DNA_pol_A_palm_dom"/>
</dbReference>
<evidence type="ECO:0000256" key="9">
    <source>
        <dbReference type="ARBA" id="ARBA00022763"/>
    </source>
</evidence>
<feature type="domain" description="5'-3' exonuclease" evidence="20">
    <location>
        <begin position="7"/>
        <end position="267"/>
    </location>
</feature>
<evidence type="ECO:0000256" key="18">
    <source>
        <dbReference type="SAM" id="Coils"/>
    </source>
</evidence>
<dbReference type="GO" id="GO:0006302">
    <property type="term" value="P:double-strand break repair"/>
    <property type="evidence" value="ECO:0007669"/>
    <property type="project" value="TreeGrafter"/>
</dbReference>
<dbReference type="InterPro" id="IPR020045">
    <property type="entry name" value="DNA_polI_H3TH"/>
</dbReference>
<evidence type="ECO:0000256" key="13">
    <source>
        <dbReference type="ARBA" id="ARBA00023125"/>
    </source>
</evidence>
<dbReference type="EC" id="2.7.7.7" evidence="3 16"/>
<dbReference type="GO" id="GO:0006261">
    <property type="term" value="P:DNA-templated DNA replication"/>
    <property type="evidence" value="ECO:0007669"/>
    <property type="project" value="UniProtKB-UniRule"/>
</dbReference>
<dbReference type="InterPro" id="IPR043502">
    <property type="entry name" value="DNA/RNA_pol_sf"/>
</dbReference>
<dbReference type="SMART" id="SM00474">
    <property type="entry name" value="35EXOc"/>
    <property type="match status" value="1"/>
</dbReference>
<comment type="function">
    <text evidence="17">In addition to polymerase activity, this DNA polymerase exhibits 3'-5' and 5'-3' exonuclease activity.</text>
</comment>
<keyword evidence="13 17" id="KW-0238">DNA-binding</keyword>
<organism evidence="22 23">
    <name type="scientific">Vibrio europaeus</name>
    <dbReference type="NCBI Taxonomy" id="300876"/>
    <lineage>
        <taxon>Bacteria</taxon>
        <taxon>Pseudomonadati</taxon>
        <taxon>Pseudomonadota</taxon>
        <taxon>Gammaproteobacteria</taxon>
        <taxon>Vibrionales</taxon>
        <taxon>Vibrionaceae</taxon>
        <taxon>Vibrio</taxon>
        <taxon>Vibrio oreintalis group</taxon>
    </lineage>
</organism>
<dbReference type="InterPro" id="IPR002298">
    <property type="entry name" value="DNA_polymerase_A"/>
</dbReference>
<dbReference type="SUPFAM" id="SSF56672">
    <property type="entry name" value="DNA/RNA polymerases"/>
    <property type="match status" value="1"/>
</dbReference>
<evidence type="ECO:0000256" key="2">
    <source>
        <dbReference type="ARBA" id="ARBA00011541"/>
    </source>
</evidence>
<dbReference type="NCBIfam" id="NF004397">
    <property type="entry name" value="PRK05755.1"/>
    <property type="match status" value="1"/>
</dbReference>